<dbReference type="Gene3D" id="2.30.29.30">
    <property type="entry name" value="Pleckstrin-homology domain (PH domain)/Phosphotyrosine-binding domain (PTB)"/>
    <property type="match status" value="1"/>
</dbReference>
<dbReference type="InterPro" id="IPR001849">
    <property type="entry name" value="PH_domain"/>
</dbReference>
<dbReference type="AlphaFoldDB" id="A0AAV2TIQ6"/>
<feature type="region of interest" description="Disordered" evidence="1">
    <location>
        <begin position="121"/>
        <end position="177"/>
    </location>
</feature>
<dbReference type="SUPFAM" id="SSF50729">
    <property type="entry name" value="PH domain-like"/>
    <property type="match status" value="1"/>
</dbReference>
<dbReference type="GO" id="GO:0007266">
    <property type="term" value="P:Rho protein signal transduction"/>
    <property type="evidence" value="ECO:0007669"/>
    <property type="project" value="TreeGrafter"/>
</dbReference>
<feature type="compositionally biased region" description="Low complexity" evidence="1">
    <location>
        <begin position="770"/>
        <end position="786"/>
    </location>
</feature>
<dbReference type="SMART" id="SM00325">
    <property type="entry name" value="RhoGEF"/>
    <property type="match status" value="1"/>
</dbReference>
<feature type="compositionally biased region" description="Polar residues" evidence="1">
    <location>
        <begin position="820"/>
        <end position="832"/>
    </location>
</feature>
<dbReference type="InterPro" id="IPR000219">
    <property type="entry name" value="DH_dom"/>
</dbReference>
<feature type="compositionally biased region" description="Basic and acidic residues" evidence="1">
    <location>
        <begin position="833"/>
        <end position="845"/>
    </location>
</feature>
<dbReference type="PANTHER" id="PTHR13217">
    <property type="entry name" value="PLECKSTRIN HOMOLOGY DOMAIN-CONTAINING FAMILY G MEMBER 7"/>
    <property type="match status" value="1"/>
</dbReference>
<dbReference type="PANTHER" id="PTHR13217:SF6">
    <property type="entry name" value="PLECKSTRIN HOMOLOGY DOMAIN-CONTAINING FAMILY G MEMBER 7"/>
    <property type="match status" value="1"/>
</dbReference>
<dbReference type="EMBL" id="CAXLJL010000301">
    <property type="protein sequence ID" value="CAL5136338.1"/>
    <property type="molecule type" value="Genomic_DNA"/>
</dbReference>
<feature type="compositionally biased region" description="Low complexity" evidence="1">
    <location>
        <begin position="210"/>
        <end position="220"/>
    </location>
</feature>
<feature type="region of interest" description="Disordered" evidence="1">
    <location>
        <begin position="196"/>
        <end position="233"/>
    </location>
</feature>
<dbReference type="Pfam" id="PF16652">
    <property type="entry name" value="PH_13"/>
    <property type="match status" value="1"/>
</dbReference>
<feature type="domain" description="DH" evidence="2">
    <location>
        <begin position="344"/>
        <end position="538"/>
    </location>
</feature>
<dbReference type="InterPro" id="IPR035899">
    <property type="entry name" value="DBL_dom_sf"/>
</dbReference>
<evidence type="ECO:0000313" key="4">
    <source>
        <dbReference type="Proteomes" id="UP001497525"/>
    </source>
</evidence>
<dbReference type="SMART" id="SM00233">
    <property type="entry name" value="PH"/>
    <property type="match status" value="1"/>
</dbReference>
<gene>
    <name evidence="3" type="ORF">CDAUBV1_LOCUS10399</name>
</gene>
<proteinExistence type="predicted"/>
<feature type="compositionally biased region" description="Polar residues" evidence="1">
    <location>
        <begin position="758"/>
        <end position="769"/>
    </location>
</feature>
<feature type="compositionally biased region" description="Basic and acidic residues" evidence="1">
    <location>
        <begin position="901"/>
        <end position="911"/>
    </location>
</feature>
<feature type="region of interest" description="Disordered" evidence="1">
    <location>
        <begin position="975"/>
        <end position="995"/>
    </location>
</feature>
<dbReference type="SUPFAM" id="SSF48065">
    <property type="entry name" value="DBL homology domain (DH-domain)"/>
    <property type="match status" value="1"/>
</dbReference>
<feature type="compositionally biased region" description="Basic and acidic residues" evidence="1">
    <location>
        <begin position="151"/>
        <end position="161"/>
    </location>
</feature>
<evidence type="ECO:0000256" key="1">
    <source>
        <dbReference type="SAM" id="MobiDB-lite"/>
    </source>
</evidence>
<organism evidence="3 4">
    <name type="scientific">Calicophoron daubneyi</name>
    <name type="common">Rumen fluke</name>
    <name type="synonym">Paramphistomum daubneyi</name>
    <dbReference type="NCBI Taxonomy" id="300641"/>
    <lineage>
        <taxon>Eukaryota</taxon>
        <taxon>Metazoa</taxon>
        <taxon>Spiralia</taxon>
        <taxon>Lophotrochozoa</taxon>
        <taxon>Platyhelminthes</taxon>
        <taxon>Trematoda</taxon>
        <taxon>Digenea</taxon>
        <taxon>Plagiorchiida</taxon>
        <taxon>Pronocephalata</taxon>
        <taxon>Paramphistomoidea</taxon>
        <taxon>Paramphistomidae</taxon>
        <taxon>Calicophoron</taxon>
    </lineage>
</organism>
<comment type="caution">
    <text evidence="3">The sequence shown here is derived from an EMBL/GenBank/DDBJ whole genome shotgun (WGS) entry which is preliminary data.</text>
</comment>
<feature type="compositionally biased region" description="Polar residues" evidence="1">
    <location>
        <begin position="869"/>
        <end position="878"/>
    </location>
</feature>
<dbReference type="Pfam" id="PF00621">
    <property type="entry name" value="RhoGEF"/>
    <property type="match status" value="1"/>
</dbReference>
<reference evidence="3" key="1">
    <citation type="submission" date="2024-06" db="EMBL/GenBank/DDBJ databases">
        <authorList>
            <person name="Liu X."/>
            <person name="Lenzi L."/>
            <person name="Haldenby T S."/>
            <person name="Uol C."/>
        </authorList>
    </citation>
    <scope>NUCLEOTIDE SEQUENCE</scope>
</reference>
<dbReference type="InterPro" id="IPR011993">
    <property type="entry name" value="PH-like_dom_sf"/>
</dbReference>
<dbReference type="InterPro" id="IPR040181">
    <property type="entry name" value="PKHG5/7"/>
</dbReference>
<feature type="compositionally biased region" description="Basic and acidic residues" evidence="1">
    <location>
        <begin position="791"/>
        <end position="806"/>
    </location>
</feature>
<accession>A0AAV2TIQ6</accession>
<dbReference type="PROSITE" id="PS50010">
    <property type="entry name" value="DH_2"/>
    <property type="match status" value="1"/>
</dbReference>
<evidence type="ECO:0000313" key="3">
    <source>
        <dbReference type="EMBL" id="CAL5136338.1"/>
    </source>
</evidence>
<dbReference type="Proteomes" id="UP001497525">
    <property type="component" value="Unassembled WGS sequence"/>
</dbReference>
<protein>
    <recommendedName>
        <fullName evidence="2">DH domain-containing protein</fullName>
    </recommendedName>
</protein>
<dbReference type="Gene3D" id="1.20.900.10">
    <property type="entry name" value="Dbl homology (DH) domain"/>
    <property type="match status" value="1"/>
</dbReference>
<evidence type="ECO:0000259" key="2">
    <source>
        <dbReference type="PROSITE" id="PS50010"/>
    </source>
</evidence>
<feature type="compositionally biased region" description="Polar residues" evidence="1">
    <location>
        <begin position="166"/>
        <end position="175"/>
    </location>
</feature>
<sequence>MPSKCSGSPAKAPYPTETRSTILQRRTTFTTSPSPSSQSRVFSHSGNSPFFKIGGMSKEHSTNTSLDDDNFTFTDQLGEASVETSEMAVYHGVWPSAISPLPSPFLDVRKLGFMQCSDIENNNSVSDEDDDEPLQRHGSTQSLDSEPGINTEDKEVNRDSVLDPTVPNSRSTQSGLLKDVDQVELSARRGRRRAIIDEKNLIGETEVESQDSPSSSTPSSKTREDSVQDTGAMVPSVNVFRERQGRMLRKQHTIADMSSRIQPTIIPQDFDPKRRANVFLKLIERRTRSKESLVDLCDALQRMTPSSFHDHYLESFRHLHWSQLTPATENDSQPKPSMPDREIRRREAVWELFKSELIFFLDHLMVLKNCFMEPLKKLQVDGHLMFVEPANLFGNLDDLCYVSHTLCRELIGNLSRDAANRDFGSTDVLLRPLKRWSEHSKDGEVYHNYCLNYDSALAYLDSLRKAEQFGEFEKWCEQDPRCRRLQLTDLLVAPMQHYMKIPLMLASIRRYTVDPTAKEILSTCLDKVESSLKALEDKMRWLKNFERLQEIQSQLIWPSVTELEPRVFIPEMLRQSLSHQPCERLVANPKRQLLHEGFLTFSDGSKVIEIFAFLFDDFFLITRVKKPPKKKSFSENPLTTRSVTEGGIFIVYRQVLPLDRFTIHDLGLVEANANGLRHAFVLVQITRFQQITGVCTLQAANELDKQIWIEKLRNSQQVFQEKLKTKIYGIDADHRTNKHSKILNFKPKQTVPAAVVDETSQTREPNVTFPSRAASASPSSYPRSLSIAVEEMEKNVSSKKMPESIRHSAAPEASEPRSCDLTSGHSPETSQTGERDLRNSDKPESSKPTFLLPSDPSKIDDGKADFSPVQISTPSSHPLDSLPLEETASKPATKIPADSVSPRDNESREDLPDFWCNIPRQPLFSPPLSPVLHQPCAILPSDVSVINVYDYPTTKYDAEIQRKLLEASLNRKSDSFVPGIIEEPDDRPESSQGDK</sequence>
<name>A0AAV2TIQ6_CALDB</name>
<feature type="region of interest" description="Disordered" evidence="1">
    <location>
        <begin position="756"/>
        <end position="913"/>
    </location>
</feature>
<dbReference type="GO" id="GO:0005085">
    <property type="term" value="F:guanyl-nucleotide exchange factor activity"/>
    <property type="evidence" value="ECO:0007669"/>
    <property type="project" value="InterPro"/>
</dbReference>